<dbReference type="Pfam" id="PF26011">
    <property type="entry name" value="Beta-barrel_RND_rel"/>
    <property type="match status" value="1"/>
</dbReference>
<keyword evidence="6" id="KW-1185">Reference proteome</keyword>
<dbReference type="InterPro" id="IPR058729">
    <property type="entry name" value="Beta-barrel_RND-rel"/>
</dbReference>
<evidence type="ECO:0000259" key="4">
    <source>
        <dbReference type="Pfam" id="PF26018"/>
    </source>
</evidence>
<dbReference type="Pfam" id="PF26018">
    <property type="entry name" value="BSH_RND_rel"/>
    <property type="match status" value="1"/>
</dbReference>
<evidence type="ECO:0000259" key="3">
    <source>
        <dbReference type="Pfam" id="PF26012"/>
    </source>
</evidence>
<evidence type="ECO:0000313" key="5">
    <source>
        <dbReference type="EMBL" id="MCC2135567.1"/>
    </source>
</evidence>
<keyword evidence="1" id="KW-0812">Transmembrane</keyword>
<proteinExistence type="predicted"/>
<accession>A0AAE3AHF2</accession>
<reference evidence="5" key="1">
    <citation type="submission" date="2021-10" db="EMBL/GenBank/DDBJ databases">
        <title>Anaerobic single-cell dispensing facilitates the cultivation of human gut bacteria.</title>
        <authorList>
            <person name="Afrizal A."/>
        </authorList>
    </citation>
    <scope>NUCLEOTIDE SEQUENCE</scope>
    <source>
        <strain evidence="5">CLA-AA-H250</strain>
    </source>
</reference>
<feature type="transmembrane region" description="Helical" evidence="1">
    <location>
        <begin position="6"/>
        <end position="25"/>
    </location>
</feature>
<feature type="domain" description="RND related alpha-helical hairpin" evidence="3">
    <location>
        <begin position="98"/>
        <end position="195"/>
    </location>
</feature>
<keyword evidence="1" id="KW-1133">Transmembrane helix</keyword>
<dbReference type="Pfam" id="PF26012">
    <property type="entry name" value="HH_RND_rel"/>
    <property type="match status" value="1"/>
</dbReference>
<dbReference type="InterPro" id="IPR058709">
    <property type="entry name" value="BSH_RND-rel"/>
</dbReference>
<evidence type="ECO:0008006" key="7">
    <source>
        <dbReference type="Google" id="ProtNLM"/>
    </source>
</evidence>
<name>A0AAE3AHF2_9FIRM</name>
<keyword evidence="1" id="KW-0472">Membrane</keyword>
<evidence type="ECO:0000256" key="1">
    <source>
        <dbReference type="SAM" id="Phobius"/>
    </source>
</evidence>
<gene>
    <name evidence="5" type="ORF">LKD31_00845</name>
</gene>
<dbReference type="Proteomes" id="UP001199424">
    <property type="component" value="Unassembled WGS sequence"/>
</dbReference>
<comment type="caution">
    <text evidence="5">The sequence shown here is derived from an EMBL/GenBank/DDBJ whole genome shotgun (WGS) entry which is preliminary data.</text>
</comment>
<feature type="domain" description="RND related beta-barrel" evidence="2">
    <location>
        <begin position="261"/>
        <end position="332"/>
    </location>
</feature>
<protein>
    <recommendedName>
        <fullName evidence="7">HlyD family secretion protein</fullName>
    </recommendedName>
</protein>
<dbReference type="RefSeq" id="WP_308448206.1">
    <property type="nucleotide sequence ID" value="NZ_JAJEQC010000001.1"/>
</dbReference>
<evidence type="ECO:0000313" key="6">
    <source>
        <dbReference type="Proteomes" id="UP001199424"/>
    </source>
</evidence>
<feature type="domain" description="RND related barrel-sandwich hybrid" evidence="4">
    <location>
        <begin position="59"/>
        <end position="249"/>
    </location>
</feature>
<dbReference type="InterPro" id="IPR058728">
    <property type="entry name" value="HH_RND-rel"/>
</dbReference>
<sequence length="436" mass="47645">MGSNTLFRKISSIAVAILLLIYVGYQIYRSQYTGFKTETAMYADLSASIDTTGFIIRNEELVYSRYDGVLNYTLDDGEKTAFGGTVAELYPAEEDAAAHNRMLRIDEELTRLAVLENPTEVASSNPKNIGSQINKTVTGLLSDLKSGAFSSISNDKNDLYLLMGQKQIVTGAEDSASYVAHIENLKSERATLETTTSSSTGTVTSPASGYFIHTVDGYENAVDIDDVEQLTVSDVRALEEGEAGSNADSTVIGKVAKEFNWYIACIIDENDLVRLDRTTNVKVEMPFATAETIPAEVVKINRDEASGDAVAILKCSYMNTDLAAARKEPLRIDLQSYAGVLVNEKAIHFADVTVTDTDTDGNVTEHVEQNVKGVYIKSGSRVRFVQVFSDATIDGYAVCKLNLSSSEKEQLVTSRTIQLYDEVIVEGTDLYDGKML</sequence>
<organism evidence="5 6">
    <name type="scientific">Hominenteromicrobium mulieris</name>
    <dbReference type="NCBI Taxonomy" id="2885357"/>
    <lineage>
        <taxon>Bacteria</taxon>
        <taxon>Bacillati</taxon>
        <taxon>Bacillota</taxon>
        <taxon>Clostridia</taxon>
        <taxon>Eubacteriales</taxon>
        <taxon>Oscillospiraceae</taxon>
        <taxon>Hominenteromicrobium</taxon>
    </lineage>
</organism>
<evidence type="ECO:0000259" key="2">
    <source>
        <dbReference type="Pfam" id="PF26011"/>
    </source>
</evidence>
<dbReference type="AlphaFoldDB" id="A0AAE3AHF2"/>
<dbReference type="EMBL" id="JAJEQC010000001">
    <property type="protein sequence ID" value="MCC2135567.1"/>
    <property type="molecule type" value="Genomic_DNA"/>
</dbReference>